<name>A0ABR7QLJ3_9FLAO</name>
<dbReference type="EMBL" id="JACLHY010000006">
    <property type="protein sequence ID" value="MBC8768024.1"/>
    <property type="molecule type" value="Genomic_DNA"/>
</dbReference>
<evidence type="ECO:0000313" key="1">
    <source>
        <dbReference type="EMBL" id="MBC8768024.1"/>
    </source>
</evidence>
<proteinExistence type="predicted"/>
<gene>
    <name evidence="1" type="ORF">H4O18_08470</name>
</gene>
<accession>A0ABR7QLJ3</accession>
<reference evidence="1 2" key="1">
    <citation type="submission" date="2020-08" db="EMBL/GenBank/DDBJ databases">
        <title>Arenibacter gaetbuli sp. nov., isolated from a sand dune.</title>
        <authorList>
            <person name="Park S."/>
            <person name="Yoon J.-H."/>
        </authorList>
    </citation>
    <scope>NUCLEOTIDE SEQUENCE [LARGE SCALE GENOMIC DNA]</scope>
    <source>
        <strain evidence="1 2">BSSL-BM3</strain>
    </source>
</reference>
<protein>
    <submittedName>
        <fullName evidence="1">Uncharacterized protein</fullName>
    </submittedName>
</protein>
<keyword evidence="2" id="KW-1185">Reference proteome</keyword>
<dbReference type="Proteomes" id="UP000618952">
    <property type="component" value="Unassembled WGS sequence"/>
</dbReference>
<evidence type="ECO:0000313" key="2">
    <source>
        <dbReference type="Proteomes" id="UP000618952"/>
    </source>
</evidence>
<organism evidence="1 2">
    <name type="scientific">Arenibacter arenosicollis</name>
    <dbReference type="NCBI Taxonomy" id="2762274"/>
    <lineage>
        <taxon>Bacteria</taxon>
        <taxon>Pseudomonadati</taxon>
        <taxon>Bacteroidota</taxon>
        <taxon>Flavobacteriia</taxon>
        <taxon>Flavobacteriales</taxon>
        <taxon>Flavobacteriaceae</taxon>
        <taxon>Arenibacter</taxon>
    </lineage>
</organism>
<sequence>MKNQYCKVGSITPMGNGTDEINLLEHQYQSFMEKASSKKNSDTKLAEFFELKAMKIQKIIQNLV</sequence>
<dbReference type="RefSeq" id="WP_187583431.1">
    <property type="nucleotide sequence ID" value="NZ_JACLHY010000006.1"/>
</dbReference>
<comment type="caution">
    <text evidence="1">The sequence shown here is derived from an EMBL/GenBank/DDBJ whole genome shotgun (WGS) entry which is preliminary data.</text>
</comment>